<sequence length="139" mass="15806">MIEVSPSIKLDESELQFDYIRSPGPGGQNVNKVSSAVQLRFHVIRSPSLPPEVKERLARLAGRKMNDAGVLIIEAHAYRTQEQNRADAIRRLVALIRKASQVPRVRKPTRPSGAGRAREKAHRSRIKAMRRLDLHDWEE</sequence>
<dbReference type="PANTHER" id="PTHR47814:SF1">
    <property type="entry name" value="PEPTIDYL-TRNA HYDROLASE ARFB"/>
    <property type="match status" value="1"/>
</dbReference>
<accession>A0A3D1JIR5</accession>
<feature type="region of interest" description="Disordered" evidence="1">
    <location>
        <begin position="101"/>
        <end position="125"/>
    </location>
</feature>
<name>A0A3D1JIR5_9CHLR</name>
<dbReference type="Gene3D" id="3.30.160.20">
    <property type="match status" value="1"/>
</dbReference>
<organism evidence="3 4">
    <name type="scientific">Anaerolinea thermolimosa</name>
    <dbReference type="NCBI Taxonomy" id="229919"/>
    <lineage>
        <taxon>Bacteria</taxon>
        <taxon>Bacillati</taxon>
        <taxon>Chloroflexota</taxon>
        <taxon>Anaerolineae</taxon>
        <taxon>Anaerolineales</taxon>
        <taxon>Anaerolineaceae</taxon>
        <taxon>Anaerolinea</taxon>
    </lineage>
</organism>
<feature type="domain" description="Prokaryotic-type class I peptide chain release factors" evidence="2">
    <location>
        <begin position="21"/>
        <end position="37"/>
    </location>
</feature>
<dbReference type="EMBL" id="DPBP01000041">
    <property type="protein sequence ID" value="HCE18402.1"/>
    <property type="molecule type" value="Genomic_DNA"/>
</dbReference>
<dbReference type="Proteomes" id="UP000264141">
    <property type="component" value="Unassembled WGS sequence"/>
</dbReference>
<dbReference type="NCBIfam" id="NF006718">
    <property type="entry name" value="PRK09256.1"/>
    <property type="match status" value="1"/>
</dbReference>
<proteinExistence type="predicted"/>
<dbReference type="GO" id="GO:0043022">
    <property type="term" value="F:ribosome binding"/>
    <property type="evidence" value="ECO:0007669"/>
    <property type="project" value="TreeGrafter"/>
</dbReference>
<protein>
    <submittedName>
        <fullName evidence="3">Aminoacyl-tRNA hydrolase</fullName>
    </submittedName>
</protein>
<dbReference type="STRING" id="229919.GCA_001050195_00061"/>
<keyword evidence="3" id="KW-0378">Hydrolase</keyword>
<dbReference type="SUPFAM" id="SSF110916">
    <property type="entry name" value="Peptidyl-tRNA hydrolase domain-like"/>
    <property type="match status" value="1"/>
</dbReference>
<dbReference type="GO" id="GO:0003747">
    <property type="term" value="F:translation release factor activity"/>
    <property type="evidence" value="ECO:0007669"/>
    <property type="project" value="InterPro"/>
</dbReference>
<evidence type="ECO:0000256" key="1">
    <source>
        <dbReference type="SAM" id="MobiDB-lite"/>
    </source>
</evidence>
<evidence type="ECO:0000313" key="3">
    <source>
        <dbReference type="EMBL" id="HCE18402.1"/>
    </source>
</evidence>
<evidence type="ECO:0000259" key="2">
    <source>
        <dbReference type="PROSITE" id="PS00745"/>
    </source>
</evidence>
<evidence type="ECO:0000313" key="4">
    <source>
        <dbReference type="Proteomes" id="UP000264141"/>
    </source>
</evidence>
<dbReference type="InterPro" id="IPR000352">
    <property type="entry name" value="Pep_chain_release_fac_I"/>
</dbReference>
<dbReference type="PANTHER" id="PTHR47814">
    <property type="entry name" value="PEPTIDYL-TRNA HYDROLASE ARFB"/>
    <property type="match status" value="1"/>
</dbReference>
<dbReference type="GO" id="GO:0004045">
    <property type="term" value="F:peptidyl-tRNA hydrolase activity"/>
    <property type="evidence" value="ECO:0007669"/>
    <property type="project" value="TreeGrafter"/>
</dbReference>
<gene>
    <name evidence="3" type="ORF">DEQ80_11125</name>
</gene>
<comment type="caution">
    <text evidence="3">The sequence shown here is derived from an EMBL/GenBank/DDBJ whole genome shotgun (WGS) entry which is preliminary data.</text>
</comment>
<dbReference type="GO" id="GO:0072344">
    <property type="term" value="P:rescue of stalled ribosome"/>
    <property type="evidence" value="ECO:0007669"/>
    <property type="project" value="TreeGrafter"/>
</dbReference>
<dbReference type="PROSITE" id="PS00745">
    <property type="entry name" value="RF_PROK_I"/>
    <property type="match status" value="1"/>
</dbReference>
<reference evidence="3 4" key="1">
    <citation type="journal article" date="2018" name="Nat. Biotechnol.">
        <title>A standardized bacterial taxonomy based on genome phylogeny substantially revises the tree of life.</title>
        <authorList>
            <person name="Parks D.H."/>
            <person name="Chuvochina M."/>
            <person name="Waite D.W."/>
            <person name="Rinke C."/>
            <person name="Skarshewski A."/>
            <person name="Chaumeil P.A."/>
            <person name="Hugenholtz P."/>
        </authorList>
    </citation>
    <scope>NUCLEOTIDE SEQUENCE [LARGE SCALE GENOMIC DNA]</scope>
    <source>
        <strain evidence="3">UBA8781</strain>
    </source>
</reference>
<dbReference type="AlphaFoldDB" id="A0A3D1JIR5"/>
<dbReference type="Pfam" id="PF00472">
    <property type="entry name" value="RF-1"/>
    <property type="match status" value="1"/>
</dbReference>